<keyword evidence="2" id="KW-0812">Transmembrane</keyword>
<evidence type="ECO:0000313" key="4">
    <source>
        <dbReference type="Proteomes" id="UP001374579"/>
    </source>
</evidence>
<evidence type="ECO:0000313" key="3">
    <source>
        <dbReference type="EMBL" id="KAK7104885.1"/>
    </source>
</evidence>
<accession>A0AAN9GFH3</accession>
<sequence>MFHTTHIHLPQNRRRSALRTFITSSSFGPPDTKEPLRRGILLTAVAFVLLLIGSILTWLGFNEVFGGRMSMTGPLLIALSLLLLLLSFRQFLLARKRNTNPRSSMPLDSVNAGTVTAVVVNHDDGLHPATIIVDRYNRRGYDAPVTVHRPSEVDCAPPSYQEVTQHSSSSITPSCATDELPPTYEETMSSSLYHHHPLFSSITHQERGGYIPASNTSAARSFAGTGRGGSDLTSGRISERESSMGQSGALPSIASAFPQSMHRPSPNVMQLDTVRGTGAGVAPPAPTPSVTVHPTMRSARTSLPLPPQHMSAPASPRQLSAPPSPHPFSAPPSPRQLNPHQHLTTPPQFLSPSDSSPNLSLPPSLNLFSGPPSPYPYSGPPSPLNFSAPPSPRPYSGQHSLTPPPQYTSAPPSPRQLSAPPSPLMWSSPHPQYFMSGSYPIYPLSPQPYATPPMSRHLPGPPPPHHFSTPSSLPQHAQSWAPPPNVGGSSSQEGYTCFTYNFVTPLPVETSPSTPTLYGHTSTLSNPAHTNSPHPGFQGEIRSPNVLTRPQAVPGSVNAGLDFVPRAPEYQNVNNHRGGETTQQAFPITRTDIQANI</sequence>
<feature type="compositionally biased region" description="Pro residues" evidence="1">
    <location>
        <begin position="402"/>
        <end position="414"/>
    </location>
</feature>
<feature type="region of interest" description="Disordered" evidence="1">
    <location>
        <begin position="220"/>
        <end position="248"/>
    </location>
</feature>
<keyword evidence="4" id="KW-1185">Reference proteome</keyword>
<protein>
    <submittedName>
        <fullName evidence="3">Uncharacterized protein</fullName>
    </submittedName>
</protein>
<feature type="compositionally biased region" description="Low complexity" evidence="1">
    <location>
        <begin position="350"/>
        <end position="370"/>
    </location>
</feature>
<keyword evidence="2" id="KW-1133">Transmembrane helix</keyword>
<feature type="compositionally biased region" description="Polar residues" evidence="1">
    <location>
        <begin position="335"/>
        <end position="348"/>
    </location>
</feature>
<feature type="transmembrane region" description="Helical" evidence="2">
    <location>
        <begin position="73"/>
        <end position="92"/>
    </location>
</feature>
<feature type="compositionally biased region" description="Pro residues" evidence="1">
    <location>
        <begin position="322"/>
        <end position="334"/>
    </location>
</feature>
<comment type="caution">
    <text evidence="3">The sequence shown here is derived from an EMBL/GenBank/DDBJ whole genome shotgun (WGS) entry which is preliminary data.</text>
</comment>
<feature type="region of interest" description="Disordered" evidence="1">
    <location>
        <begin position="260"/>
        <end position="424"/>
    </location>
</feature>
<evidence type="ECO:0000256" key="1">
    <source>
        <dbReference type="SAM" id="MobiDB-lite"/>
    </source>
</evidence>
<evidence type="ECO:0000256" key="2">
    <source>
        <dbReference type="SAM" id="Phobius"/>
    </source>
</evidence>
<organism evidence="3 4">
    <name type="scientific">Littorina saxatilis</name>
    <dbReference type="NCBI Taxonomy" id="31220"/>
    <lineage>
        <taxon>Eukaryota</taxon>
        <taxon>Metazoa</taxon>
        <taxon>Spiralia</taxon>
        <taxon>Lophotrochozoa</taxon>
        <taxon>Mollusca</taxon>
        <taxon>Gastropoda</taxon>
        <taxon>Caenogastropoda</taxon>
        <taxon>Littorinimorpha</taxon>
        <taxon>Littorinoidea</taxon>
        <taxon>Littorinidae</taxon>
        <taxon>Littorina</taxon>
    </lineage>
</organism>
<reference evidence="3 4" key="1">
    <citation type="submission" date="2024-02" db="EMBL/GenBank/DDBJ databases">
        <title>Chromosome-scale genome assembly of the rough periwinkle Littorina saxatilis.</title>
        <authorList>
            <person name="De Jode A."/>
            <person name="Faria R."/>
            <person name="Formenti G."/>
            <person name="Sims Y."/>
            <person name="Smith T.P."/>
            <person name="Tracey A."/>
            <person name="Wood J.M.D."/>
            <person name="Zagrodzka Z.B."/>
            <person name="Johannesson K."/>
            <person name="Butlin R.K."/>
            <person name="Leder E.H."/>
        </authorList>
    </citation>
    <scope>NUCLEOTIDE SEQUENCE [LARGE SCALE GENOMIC DNA]</scope>
    <source>
        <strain evidence="3">Snail1</strain>
        <tissue evidence="3">Muscle</tissue>
    </source>
</reference>
<feature type="transmembrane region" description="Helical" evidence="2">
    <location>
        <begin position="40"/>
        <end position="61"/>
    </location>
</feature>
<gene>
    <name evidence="3" type="ORF">V1264_019530</name>
</gene>
<name>A0AAN9GFH3_9CAEN</name>
<proteinExistence type="predicted"/>
<dbReference type="Proteomes" id="UP001374579">
    <property type="component" value="Unassembled WGS sequence"/>
</dbReference>
<dbReference type="EMBL" id="JBAMIC010000008">
    <property type="protein sequence ID" value="KAK7104885.1"/>
    <property type="molecule type" value="Genomic_DNA"/>
</dbReference>
<feature type="region of interest" description="Disordered" evidence="1">
    <location>
        <begin position="452"/>
        <end position="488"/>
    </location>
</feature>
<feature type="compositionally biased region" description="Pro residues" evidence="1">
    <location>
        <begin position="371"/>
        <end position="393"/>
    </location>
</feature>
<dbReference type="AlphaFoldDB" id="A0AAN9GFH3"/>
<keyword evidence="2" id="KW-0472">Membrane</keyword>